<dbReference type="Gene3D" id="1.20.58.1000">
    <property type="entry name" value="Metal-sensitive repressor, helix protomer"/>
    <property type="match status" value="1"/>
</dbReference>
<dbReference type="OrthoDB" id="9811244at2"/>
<dbReference type="GO" id="GO:0046872">
    <property type="term" value="F:metal ion binding"/>
    <property type="evidence" value="ECO:0007669"/>
    <property type="project" value="InterPro"/>
</dbReference>
<accession>A0A371IRC7</accession>
<proteinExistence type="predicted"/>
<dbReference type="InterPro" id="IPR038390">
    <property type="entry name" value="Metal_Tscrpt_repr_sf"/>
</dbReference>
<evidence type="ECO:0000313" key="2">
    <source>
        <dbReference type="Proteomes" id="UP000243494"/>
    </source>
</evidence>
<evidence type="ECO:0000313" key="1">
    <source>
        <dbReference type="EMBL" id="RDY23030.1"/>
    </source>
</evidence>
<dbReference type="AlphaFoldDB" id="A0A371IRC7"/>
<dbReference type="InterPro" id="IPR003735">
    <property type="entry name" value="Metal_Tscrpt_repr"/>
</dbReference>
<reference evidence="1 2" key="1">
    <citation type="journal article" date="2017" name="Genome Announc.">
        <title>Draft Genome Sequence of Romboutsia maritimum sp. nov. Strain CCRI-22766(T), Isolated from Coastal Estuarine Mud.</title>
        <authorList>
            <person name="Maheux A.F."/>
            <person name="Boudreau D.K."/>
            <person name="Berube E."/>
            <person name="Boissinot M."/>
            <person name="Raymond F."/>
            <person name="Brodeur S."/>
            <person name="Corbeil J."/>
            <person name="Brightwell G."/>
            <person name="Broda D."/>
            <person name="Omar R.F."/>
            <person name="Bergeron M.G."/>
        </authorList>
    </citation>
    <scope>NUCLEOTIDE SEQUENCE [LARGE SCALE GENOMIC DNA]</scope>
    <source>
        <strain evidence="1 2">CCRI-22766</strain>
    </source>
</reference>
<dbReference type="GO" id="GO:0003677">
    <property type="term" value="F:DNA binding"/>
    <property type="evidence" value="ECO:0007669"/>
    <property type="project" value="InterPro"/>
</dbReference>
<dbReference type="Proteomes" id="UP000243494">
    <property type="component" value="Unassembled WGS sequence"/>
</dbReference>
<comment type="caution">
    <text evidence="1">The sequence shown here is derived from an EMBL/GenBank/DDBJ whole genome shotgun (WGS) entry which is preliminary data.</text>
</comment>
<dbReference type="PANTHER" id="PTHR33677:SF3">
    <property type="entry name" value="COPPER-SENSING TRANSCRIPTIONAL REPRESSOR RICR"/>
    <property type="match status" value="1"/>
</dbReference>
<name>A0A371IRC7_9FIRM</name>
<keyword evidence="2" id="KW-1185">Reference proteome</keyword>
<organism evidence="1 2">
    <name type="scientific">Romboutsia maritimum</name>
    <dbReference type="NCBI Taxonomy" id="2020948"/>
    <lineage>
        <taxon>Bacteria</taxon>
        <taxon>Bacillati</taxon>
        <taxon>Bacillota</taxon>
        <taxon>Clostridia</taxon>
        <taxon>Peptostreptococcales</taxon>
        <taxon>Peptostreptococcaceae</taxon>
        <taxon>Romboutsia</taxon>
    </lineage>
</organism>
<gene>
    <name evidence="1" type="ORF">CHF27_010135</name>
</gene>
<dbReference type="PANTHER" id="PTHR33677">
    <property type="entry name" value="TRANSCRIPTIONAL REPRESSOR FRMR-RELATED"/>
    <property type="match status" value="1"/>
</dbReference>
<sequence length="97" mass="11077">MEEKKLSKSNDKDALNRRLKRIEGQVKGIQKMIDEDRYCVDILVQVSAIRSAINKVGSIILENHIKGCVSESLKHDDEQTSQEMIAELMDTVNKFTK</sequence>
<dbReference type="GO" id="GO:0045892">
    <property type="term" value="P:negative regulation of DNA-templated transcription"/>
    <property type="evidence" value="ECO:0007669"/>
    <property type="project" value="UniProtKB-ARBA"/>
</dbReference>
<dbReference type="Pfam" id="PF02583">
    <property type="entry name" value="Trns_repr_metal"/>
    <property type="match status" value="1"/>
</dbReference>
<dbReference type="EMBL" id="NOJZ02000020">
    <property type="protein sequence ID" value="RDY23030.1"/>
    <property type="molecule type" value="Genomic_DNA"/>
</dbReference>
<protein>
    <submittedName>
        <fullName evidence="1">Transcriptional regulator</fullName>
    </submittedName>
</protein>
<dbReference type="CDD" id="cd10148">
    <property type="entry name" value="CsoR-like_DUF156"/>
    <property type="match status" value="1"/>
</dbReference>
<dbReference type="RefSeq" id="WP_095406753.1">
    <property type="nucleotide sequence ID" value="NZ_NOJZ02000020.1"/>
</dbReference>